<dbReference type="GeneID" id="28252024"/>
<gene>
    <name evidence="1" type="ORF">K529_019280</name>
</gene>
<geneLocation type="plasmid" evidence="1 2">
    <name>unnamed1</name>
</geneLocation>
<proteinExistence type="predicted"/>
<dbReference type="AlphaFoldDB" id="A0A1B1A8Q8"/>
<dbReference type="RefSeq" id="WP_005635092.1">
    <property type="nucleotide sequence ID" value="NZ_CP015231.1"/>
</dbReference>
<evidence type="ECO:0000313" key="2">
    <source>
        <dbReference type="Proteomes" id="UP000013243"/>
    </source>
</evidence>
<dbReference type="Proteomes" id="UP000013243">
    <property type="component" value="Plasmid unnamed1"/>
</dbReference>
<organism evidence="1 2">
    <name type="scientific">Tritonibacter mobilis F1926</name>
    <dbReference type="NCBI Taxonomy" id="1265309"/>
    <lineage>
        <taxon>Bacteria</taxon>
        <taxon>Pseudomonadati</taxon>
        <taxon>Pseudomonadota</taxon>
        <taxon>Alphaproteobacteria</taxon>
        <taxon>Rhodobacterales</taxon>
        <taxon>Paracoccaceae</taxon>
        <taxon>Tritonibacter</taxon>
    </lineage>
</organism>
<dbReference type="OrthoDB" id="7586141at2"/>
<reference evidence="1 2" key="1">
    <citation type="journal article" date="2016" name="ISME J.">
        <title>Global occurrence and heterogeneity of the Roseobacter-clade species Ruegeria mobilis.</title>
        <authorList>
            <person name="Sonnenschein E."/>
            <person name="Gram L."/>
        </authorList>
    </citation>
    <scope>NUCLEOTIDE SEQUENCE [LARGE SCALE GENOMIC DNA]</scope>
    <source>
        <strain evidence="1 2">F1926</strain>
        <plasmid evidence="1 2">unnamed1</plasmid>
    </source>
</reference>
<accession>A0A1B1A8Q8</accession>
<name>A0A1B1A8Q8_9RHOB</name>
<keyword evidence="1" id="KW-0614">Plasmid</keyword>
<dbReference type="EMBL" id="CP015231">
    <property type="protein sequence ID" value="ANP42908.1"/>
    <property type="molecule type" value="Genomic_DNA"/>
</dbReference>
<evidence type="ECO:0008006" key="3">
    <source>
        <dbReference type="Google" id="ProtNLM"/>
    </source>
</evidence>
<sequence length="108" mass="12335">MELHRTYVAHGLDADSFWQITPREMVARLDGARRHLIAEQDGRAWLAWHVAALSRQTKLPDLGSMFTQEKRQEPQTPEQVRISADQLFLAWGGDPEQLAQVREKEGAS</sequence>
<protein>
    <recommendedName>
        <fullName evidence="3">Phage tail assembly chaperone</fullName>
    </recommendedName>
</protein>
<evidence type="ECO:0000313" key="1">
    <source>
        <dbReference type="EMBL" id="ANP42908.1"/>
    </source>
</evidence>
<dbReference type="KEGG" id="rmb:K529_019280"/>